<feature type="compositionally biased region" description="Basic residues" evidence="1">
    <location>
        <begin position="183"/>
        <end position="192"/>
    </location>
</feature>
<feature type="region of interest" description="Disordered" evidence="1">
    <location>
        <begin position="238"/>
        <end position="305"/>
    </location>
</feature>
<evidence type="ECO:0000256" key="2">
    <source>
        <dbReference type="SAM" id="Phobius"/>
    </source>
</evidence>
<keyword evidence="2" id="KW-1133">Transmembrane helix</keyword>
<feature type="compositionally biased region" description="Basic and acidic residues" evidence="1">
    <location>
        <begin position="248"/>
        <end position="260"/>
    </location>
</feature>
<protein>
    <submittedName>
        <fullName evidence="3">Uncharacterized protein</fullName>
    </submittedName>
</protein>
<evidence type="ECO:0000256" key="1">
    <source>
        <dbReference type="SAM" id="MobiDB-lite"/>
    </source>
</evidence>
<evidence type="ECO:0000313" key="3">
    <source>
        <dbReference type="EMBL" id="KAJ3476033.1"/>
    </source>
</evidence>
<keyword evidence="4" id="KW-1185">Reference proteome</keyword>
<evidence type="ECO:0000313" key="4">
    <source>
        <dbReference type="Proteomes" id="UP001212997"/>
    </source>
</evidence>
<keyword evidence="2" id="KW-0472">Membrane</keyword>
<gene>
    <name evidence="3" type="ORF">NLI96_g11434</name>
</gene>
<feature type="transmembrane region" description="Helical" evidence="2">
    <location>
        <begin position="44"/>
        <end position="65"/>
    </location>
</feature>
<dbReference type="EMBL" id="JANAWD010000762">
    <property type="protein sequence ID" value="KAJ3476033.1"/>
    <property type="molecule type" value="Genomic_DNA"/>
</dbReference>
<organism evidence="3 4">
    <name type="scientific">Meripilus lineatus</name>
    <dbReference type="NCBI Taxonomy" id="2056292"/>
    <lineage>
        <taxon>Eukaryota</taxon>
        <taxon>Fungi</taxon>
        <taxon>Dikarya</taxon>
        <taxon>Basidiomycota</taxon>
        <taxon>Agaricomycotina</taxon>
        <taxon>Agaricomycetes</taxon>
        <taxon>Polyporales</taxon>
        <taxon>Meripilaceae</taxon>
        <taxon>Meripilus</taxon>
    </lineage>
</organism>
<feature type="region of interest" description="Disordered" evidence="1">
    <location>
        <begin position="1"/>
        <end position="34"/>
    </location>
</feature>
<sequence>MSSAIPSQSDVGPVSSSPSSTPTPSDQGGQGLGTSPALSSSAALYLYTFLATLILLLTISAAIIARSYCIRRRQRQLLEEAIRNGTYVPPPPIRPVDPNQKPVLYDVFLDSEGGLVGVHEHRRNASEVESVESDLKAQKNFGTWGSIMPLAAVSEKDVSPPSPPEIVKTPSTATPPTPLHRVWIPRRLRTRQRSNDVPLSVLPTSPSPSTPPTETPSDPPSSPDPESVQLALFIAMPTPQRHQHQHQHSSDHSENDHHADDDEPLPPIEIGFTEVNLRTRINPKSSQGPLGDDEDTGSAESVVGS</sequence>
<comment type="caution">
    <text evidence="3">The sequence shown here is derived from an EMBL/GenBank/DDBJ whole genome shotgun (WGS) entry which is preliminary data.</text>
</comment>
<dbReference type="Proteomes" id="UP001212997">
    <property type="component" value="Unassembled WGS sequence"/>
</dbReference>
<feature type="compositionally biased region" description="Low complexity" evidence="1">
    <location>
        <begin position="1"/>
        <end position="27"/>
    </location>
</feature>
<keyword evidence="2" id="KW-0812">Transmembrane</keyword>
<reference evidence="3" key="1">
    <citation type="submission" date="2022-07" db="EMBL/GenBank/DDBJ databases">
        <title>Genome Sequence of Physisporinus lineatus.</title>
        <authorList>
            <person name="Buettner E."/>
        </authorList>
    </citation>
    <scope>NUCLEOTIDE SEQUENCE</scope>
    <source>
        <strain evidence="3">VT162</strain>
    </source>
</reference>
<dbReference type="AlphaFoldDB" id="A0AAD5UVX1"/>
<feature type="region of interest" description="Disordered" evidence="1">
    <location>
        <begin position="155"/>
        <end position="226"/>
    </location>
</feature>
<feature type="compositionally biased region" description="Pro residues" evidence="1">
    <location>
        <begin position="205"/>
        <end position="223"/>
    </location>
</feature>
<name>A0AAD5UVX1_9APHY</name>
<proteinExistence type="predicted"/>
<accession>A0AAD5UVX1</accession>